<dbReference type="GO" id="GO:0008466">
    <property type="term" value="F:glycogenin glucosyltransferase activity"/>
    <property type="evidence" value="ECO:0007669"/>
    <property type="project" value="UniProtKB-EC"/>
</dbReference>
<gene>
    <name evidence="2" type="primary">GLG2</name>
    <name evidence="2" type="ORF">SEPCBS119000_005157</name>
</gene>
<feature type="compositionally biased region" description="Basic and acidic residues" evidence="1">
    <location>
        <begin position="844"/>
        <end position="853"/>
    </location>
</feature>
<dbReference type="InterPro" id="IPR029044">
    <property type="entry name" value="Nucleotide-diphossugar_trans"/>
</dbReference>
<protein>
    <submittedName>
        <fullName evidence="2">Glycogenin glucosyltransferase</fullName>
        <ecNumber evidence="2">2.4.1.186</ecNumber>
    </submittedName>
</protein>
<dbReference type="InterPro" id="IPR050587">
    <property type="entry name" value="GNT1/Glycosyltrans_8"/>
</dbReference>
<keyword evidence="3" id="KW-1185">Reference proteome</keyword>
<evidence type="ECO:0000313" key="3">
    <source>
        <dbReference type="Proteomes" id="UP001642502"/>
    </source>
</evidence>
<keyword evidence="2" id="KW-0808">Transferase</keyword>
<dbReference type="PANTHER" id="PTHR11183">
    <property type="entry name" value="GLYCOGENIN SUBFAMILY MEMBER"/>
    <property type="match status" value="1"/>
</dbReference>
<feature type="region of interest" description="Disordered" evidence="1">
    <location>
        <begin position="741"/>
        <end position="870"/>
    </location>
</feature>
<dbReference type="InterPro" id="IPR002495">
    <property type="entry name" value="Glyco_trans_8"/>
</dbReference>
<dbReference type="SUPFAM" id="SSF53448">
    <property type="entry name" value="Nucleotide-diphospho-sugar transferases"/>
    <property type="match status" value="1"/>
</dbReference>
<feature type="compositionally biased region" description="Pro residues" evidence="1">
    <location>
        <begin position="427"/>
        <end position="450"/>
    </location>
</feature>
<feature type="compositionally biased region" description="Pro residues" evidence="1">
    <location>
        <begin position="328"/>
        <end position="337"/>
    </location>
</feature>
<dbReference type="CDD" id="cd02537">
    <property type="entry name" value="GT8_Glycogenin"/>
    <property type="match status" value="1"/>
</dbReference>
<dbReference type="Pfam" id="PF01501">
    <property type="entry name" value="Glyco_transf_8"/>
    <property type="match status" value="1"/>
</dbReference>
<feature type="region of interest" description="Disordered" evidence="1">
    <location>
        <begin position="527"/>
        <end position="603"/>
    </location>
</feature>
<feature type="compositionally biased region" description="Basic and acidic residues" evidence="1">
    <location>
        <begin position="338"/>
        <end position="352"/>
    </location>
</feature>
<feature type="compositionally biased region" description="Polar residues" evidence="1">
    <location>
        <begin position="570"/>
        <end position="594"/>
    </location>
</feature>
<dbReference type="Proteomes" id="UP001642502">
    <property type="component" value="Unassembled WGS sequence"/>
</dbReference>
<feature type="region of interest" description="Disordered" evidence="1">
    <location>
        <begin position="296"/>
        <end position="490"/>
    </location>
</feature>
<evidence type="ECO:0000256" key="1">
    <source>
        <dbReference type="SAM" id="MobiDB-lite"/>
    </source>
</evidence>
<evidence type="ECO:0000313" key="2">
    <source>
        <dbReference type="EMBL" id="CAK7272499.1"/>
    </source>
</evidence>
<feature type="compositionally biased region" description="Basic and acidic residues" evidence="1">
    <location>
        <begin position="414"/>
        <end position="424"/>
    </location>
</feature>
<sequence>MPPQNGEDIYATLLLNDTYLPGALVLAHSLRDAGTSKKLAVLVTLDTVSAEVVTQLKNVFDHIISVPRIKNEASPGKLHLMNRPDLHSAFTKINLWKQAQFRKIVYIDADVVAYRAPDELFDLPYAFAAAPDIGWPDLFNTGVMVLTPDVGEYYALSAMAQRGVSFDGADQGLLNMHFKNSFHRLPFTYNVTPSAHYQYLPAYRHFQSSISMVHFIGSNKPWTQGRNAFHGGGAYDEMVGQWWAVYDRHYRPASPSPESDLPAPPPPPEIVQYFVKGEYHPTFTYKLTSDESSFDLGSSTYGQHAETLPPPLFPSFSPYHEHQQNSSAPPPPPPPPHPVEHDSHQSTRPQDHNHHHHHHHHHDERCSQGQIQLQEQDHSDRAPSPTSSFLPPHQDTSQSPPPAASFAPFATFDENTHTETRKDQVPGPGPGTSQPPAPEHNNEPNPPPMEPSWDAQWQPPPSNSKPEAMNFPQTHYEMSRDATPFVPPPRYASPPRDMWYQVPAAAPASSHERPAPIFPWEAHQPAPTRVFAEPPPPPPVPVLTPAHQHSGQSAGHIPHPSSRELGAEPSLSTGSTHSTDLKTEPTTPTLSTVVRTLPPSDPWASFTRSNAWDGMPQIDRYVDAFQKQHRRVRSRGQAPGGGLQSTSGGYGDGDGDGGEDTPTQWRRGSKVTDFPTEVERPSLPVTPAPIRRSKHRGSGGPGLDDDDDEDLLPAADGVPQQADWDPSLQLQKLAQEQLQRLFQKLGHDSGEGDEPDDKTMTLPAGSGETTARPYISESPVVSPKPIKPGGYETSSVRNIYNHGGSDFTGSSHSGSGSGSDKAATQSFPDVEIAAPSYAGPGAAFEKDDDRPEHGMTAALPSEEERDVLDT</sequence>
<proteinExistence type="predicted"/>
<feature type="compositionally biased region" description="Polar residues" evidence="1">
    <location>
        <begin position="384"/>
        <end position="398"/>
    </location>
</feature>
<dbReference type="EMBL" id="CAWUON010000091">
    <property type="protein sequence ID" value="CAK7272499.1"/>
    <property type="molecule type" value="Genomic_DNA"/>
</dbReference>
<feature type="compositionally biased region" description="Basic residues" evidence="1">
    <location>
        <begin position="353"/>
        <end position="362"/>
    </location>
</feature>
<feature type="compositionally biased region" description="Pro residues" evidence="1">
    <location>
        <begin position="533"/>
        <end position="542"/>
    </location>
</feature>
<feature type="compositionally biased region" description="Gly residues" evidence="1">
    <location>
        <begin position="638"/>
        <end position="652"/>
    </location>
</feature>
<name>A0ABP0DW28_9PEZI</name>
<dbReference type="Gene3D" id="3.90.550.10">
    <property type="entry name" value="Spore Coat Polysaccharide Biosynthesis Protein SpsA, Chain A"/>
    <property type="match status" value="1"/>
</dbReference>
<feature type="region of interest" description="Disordered" evidence="1">
    <location>
        <begin position="623"/>
        <end position="728"/>
    </location>
</feature>
<organism evidence="2 3">
    <name type="scientific">Sporothrix epigloea</name>
    <dbReference type="NCBI Taxonomy" id="1892477"/>
    <lineage>
        <taxon>Eukaryota</taxon>
        <taxon>Fungi</taxon>
        <taxon>Dikarya</taxon>
        <taxon>Ascomycota</taxon>
        <taxon>Pezizomycotina</taxon>
        <taxon>Sordariomycetes</taxon>
        <taxon>Sordariomycetidae</taxon>
        <taxon>Ophiostomatales</taxon>
        <taxon>Ophiostomataceae</taxon>
        <taxon>Sporothrix</taxon>
    </lineage>
</organism>
<feature type="compositionally biased region" description="Acidic residues" evidence="1">
    <location>
        <begin position="861"/>
        <end position="870"/>
    </location>
</feature>
<keyword evidence="2" id="KW-0328">Glycosyltransferase</keyword>
<comment type="caution">
    <text evidence="2">The sequence shown here is derived from an EMBL/GenBank/DDBJ whole genome shotgun (WGS) entry which is preliminary data.</text>
</comment>
<accession>A0ABP0DW28</accession>
<reference evidence="2 3" key="1">
    <citation type="submission" date="2024-01" db="EMBL/GenBank/DDBJ databases">
        <authorList>
            <person name="Allen C."/>
            <person name="Tagirdzhanova G."/>
        </authorList>
    </citation>
    <scope>NUCLEOTIDE SEQUENCE [LARGE SCALE GENOMIC DNA]</scope>
    <source>
        <strain evidence="2 3">CBS 119000</strain>
    </source>
</reference>
<feature type="compositionally biased region" description="Low complexity" evidence="1">
    <location>
        <begin position="803"/>
        <end position="814"/>
    </location>
</feature>
<dbReference type="EC" id="2.4.1.186" evidence="2"/>